<protein>
    <submittedName>
        <fullName evidence="1">Uncharacterized protein</fullName>
    </submittedName>
</protein>
<accession>A0A2I6PFD5</accession>
<keyword evidence="2" id="KW-1185">Reference proteome</keyword>
<evidence type="ECO:0000313" key="1">
    <source>
        <dbReference type="EMBL" id="AUM58427.1"/>
    </source>
</evidence>
<dbReference type="Proteomes" id="UP000240538">
    <property type="component" value="Segment"/>
</dbReference>
<gene>
    <name evidence="1" type="ORF">phiP43_069</name>
</gene>
<evidence type="ECO:0000313" key="2">
    <source>
        <dbReference type="Proteomes" id="UP000240538"/>
    </source>
</evidence>
<reference evidence="1 2" key="1">
    <citation type="submission" date="2017-12" db="EMBL/GenBank/DDBJ databases">
        <title>Complete genome sequence and characterization of bacteriophage phiP4-3 infecting Proteus pennea.</title>
        <authorList>
            <person name="He Y."/>
            <person name="Yang H."/>
        </authorList>
    </citation>
    <scope>NUCLEOTIDE SEQUENCE [LARGE SCALE GENOMIC DNA]</scope>
</reference>
<proteinExistence type="predicted"/>
<dbReference type="EMBL" id="MG696114">
    <property type="protein sequence ID" value="AUM58427.1"/>
    <property type="molecule type" value="Genomic_DNA"/>
</dbReference>
<sequence>MFDLYLYVLAQNHLTALSELGLTLTRVESDSDNGLMISLAECKNKEQKIKKFWKRFPTDYENFLEEIGE</sequence>
<name>A0A2I6PFD5_9CAUD</name>
<organism evidence="1 2">
    <name type="scientific">Proteus phage phiP4-3</name>
    <dbReference type="NCBI Taxonomy" id="2065203"/>
    <lineage>
        <taxon>Viruses</taxon>
        <taxon>Duplodnaviria</taxon>
        <taxon>Heunggongvirae</taxon>
        <taxon>Uroviricota</taxon>
        <taxon>Caudoviricetes</taxon>
        <taxon>Pantevenvirales</taxon>
        <taxon>Straboviridae</taxon>
        <taxon>Bragavirus</taxon>
        <taxon>Bragavirus p43</taxon>
    </lineage>
</organism>